<evidence type="ECO:0000313" key="4">
    <source>
        <dbReference type="Proteomes" id="UP001054857"/>
    </source>
</evidence>
<accession>A0AAD3E276</accession>
<name>A0AAD3E276_9CHLO</name>
<feature type="region of interest" description="Disordered" evidence="2">
    <location>
        <begin position="105"/>
        <end position="127"/>
    </location>
</feature>
<keyword evidence="4" id="KW-1185">Reference proteome</keyword>
<feature type="compositionally biased region" description="Basic and acidic residues" evidence="2">
    <location>
        <begin position="1"/>
        <end position="18"/>
    </location>
</feature>
<evidence type="ECO:0000313" key="3">
    <source>
        <dbReference type="EMBL" id="GFR50011.1"/>
    </source>
</evidence>
<keyword evidence="1" id="KW-0175">Coiled coil</keyword>
<organism evidence="3 4">
    <name type="scientific">Astrephomene gubernaculifera</name>
    <dbReference type="NCBI Taxonomy" id="47775"/>
    <lineage>
        <taxon>Eukaryota</taxon>
        <taxon>Viridiplantae</taxon>
        <taxon>Chlorophyta</taxon>
        <taxon>core chlorophytes</taxon>
        <taxon>Chlorophyceae</taxon>
        <taxon>CS clade</taxon>
        <taxon>Chlamydomonadales</taxon>
        <taxon>Astrephomenaceae</taxon>
        <taxon>Astrephomene</taxon>
    </lineage>
</organism>
<dbReference type="Proteomes" id="UP001054857">
    <property type="component" value="Unassembled WGS sequence"/>
</dbReference>
<dbReference type="AlphaFoldDB" id="A0AAD3E276"/>
<feature type="region of interest" description="Disordered" evidence="2">
    <location>
        <begin position="1"/>
        <end position="31"/>
    </location>
</feature>
<evidence type="ECO:0000256" key="2">
    <source>
        <dbReference type="SAM" id="MobiDB-lite"/>
    </source>
</evidence>
<gene>
    <name evidence="3" type="ORF">Agub_g12159</name>
</gene>
<proteinExistence type="predicted"/>
<evidence type="ECO:0000256" key="1">
    <source>
        <dbReference type="SAM" id="Coils"/>
    </source>
</evidence>
<comment type="caution">
    <text evidence="3">The sequence shown here is derived from an EMBL/GenBank/DDBJ whole genome shotgun (WGS) entry which is preliminary data.</text>
</comment>
<feature type="coiled-coil region" evidence="1">
    <location>
        <begin position="47"/>
        <end position="81"/>
    </location>
</feature>
<reference evidence="3 4" key="1">
    <citation type="journal article" date="2021" name="Sci. Rep.">
        <title>Genome sequencing of the multicellular alga Astrephomene provides insights into convergent evolution of germ-soma differentiation.</title>
        <authorList>
            <person name="Yamashita S."/>
            <person name="Yamamoto K."/>
            <person name="Matsuzaki R."/>
            <person name="Suzuki S."/>
            <person name="Yamaguchi H."/>
            <person name="Hirooka S."/>
            <person name="Minakuchi Y."/>
            <person name="Miyagishima S."/>
            <person name="Kawachi M."/>
            <person name="Toyoda A."/>
            <person name="Nozaki H."/>
        </authorList>
    </citation>
    <scope>NUCLEOTIDE SEQUENCE [LARGE SCALE GENOMIC DNA]</scope>
    <source>
        <strain evidence="3 4">NIES-4017</strain>
    </source>
</reference>
<dbReference type="EMBL" id="BMAR01000034">
    <property type="protein sequence ID" value="GFR50011.1"/>
    <property type="molecule type" value="Genomic_DNA"/>
</dbReference>
<protein>
    <submittedName>
        <fullName evidence="3">Uncharacterized protein</fullName>
    </submittedName>
</protein>
<sequence length="127" mass="13748">MNSGGKRPDPSGAKEPEVAARPSAAPPPCPRCELVKSQCTKTVINYQKSHRKKIDALRAELKSSRSQVQALQRQLRVYKTTSKVVPGLAVLATAGWLLLRLLRRRGGGKGETTQEPEQQGTSEGMAA</sequence>
<feature type="compositionally biased region" description="Polar residues" evidence="2">
    <location>
        <begin position="111"/>
        <end position="127"/>
    </location>
</feature>